<dbReference type="InterPro" id="IPR010633">
    <property type="entry name" value="Phage_lambda_GpZ"/>
</dbReference>
<organism evidence="1 2">
    <name type="scientific">Leptotrichia hofstadii</name>
    <dbReference type="NCBI Taxonomy" id="157688"/>
    <lineage>
        <taxon>Bacteria</taxon>
        <taxon>Fusobacteriati</taxon>
        <taxon>Fusobacteriota</taxon>
        <taxon>Fusobacteriia</taxon>
        <taxon>Fusobacteriales</taxon>
        <taxon>Leptotrichiaceae</taxon>
        <taxon>Leptotrichia</taxon>
    </lineage>
</organism>
<reference evidence="1 2" key="1">
    <citation type="submission" date="2019-07" db="EMBL/GenBank/DDBJ databases">
        <title>Complete Genome Sequence of Leptotrichia hofstadii Strain JCM16775.</title>
        <authorList>
            <person name="Watanabe S."/>
            <person name="Cui L."/>
        </authorList>
    </citation>
    <scope>NUCLEOTIDE SEQUENCE [LARGE SCALE GENOMIC DNA]</scope>
    <source>
        <strain evidence="1 2">JCM16775</strain>
    </source>
</reference>
<evidence type="ECO:0008006" key="3">
    <source>
        <dbReference type="Google" id="ProtNLM"/>
    </source>
</evidence>
<name>A0A510JEF5_9FUSO</name>
<dbReference type="EMBL" id="AP019823">
    <property type="protein sequence ID" value="BBM37699.1"/>
    <property type="molecule type" value="Genomic_DNA"/>
</dbReference>
<proteinExistence type="predicted"/>
<sequence length="183" mass="20582">MFTIQFDESVLNDIENKFVEFPQQAPKALASALNRVSTMSKTRMVRNATKTYTVKYGDLLSGLTMKRANPGKLMAEINSNGGYLGLDHFQLNPSTRTGRTSVTATVKNGNGIMLNDKTFIAYKDGHLGAFERERNGRLPIKRKYGPSAPQMLGPTTFLPDLDEFMSQKLNERFEHELNRLLSM</sequence>
<dbReference type="Proteomes" id="UP000321892">
    <property type="component" value="Chromosome"/>
</dbReference>
<evidence type="ECO:0000313" key="1">
    <source>
        <dbReference type="EMBL" id="BBM37699.1"/>
    </source>
</evidence>
<gene>
    <name evidence="1" type="ORF">JCM16775_0389</name>
</gene>
<accession>A0A510JEF5</accession>
<dbReference type="OrthoDB" id="5518677at2"/>
<dbReference type="AlphaFoldDB" id="A0A510JEF5"/>
<keyword evidence="2" id="KW-1185">Reference proteome</keyword>
<evidence type="ECO:0000313" key="2">
    <source>
        <dbReference type="Proteomes" id="UP000321892"/>
    </source>
</evidence>
<dbReference type="RefSeq" id="WP_026745291.1">
    <property type="nucleotide sequence ID" value="NZ_AP019823.1"/>
</dbReference>
<protein>
    <recommendedName>
        <fullName evidence="3">Phage protein, HK97 gp10 family</fullName>
    </recommendedName>
</protein>
<dbReference type="KEGG" id="lhf:JCM16775_0389"/>
<dbReference type="Pfam" id="PF06763">
    <property type="entry name" value="Minor_tail_Z"/>
    <property type="match status" value="1"/>
</dbReference>